<comment type="caution">
    <text evidence="3">The sequence shown here is derived from an EMBL/GenBank/DDBJ whole genome shotgun (WGS) entry which is preliminary data.</text>
</comment>
<dbReference type="PANTHER" id="PTHR11067">
    <property type="entry name" value="INOSINE TRIPHOSPHATE PYROPHOSPHATASE/HAM1 PROTEIN"/>
    <property type="match status" value="1"/>
</dbReference>
<accession>A0A1F5YPM4</accession>
<keyword evidence="2" id="KW-0378">Hydrolase</keyword>
<dbReference type="Pfam" id="PF01725">
    <property type="entry name" value="Ham1p_like"/>
    <property type="match status" value="1"/>
</dbReference>
<dbReference type="AlphaFoldDB" id="A0A1F5YPM4"/>
<evidence type="ECO:0000256" key="2">
    <source>
        <dbReference type="ARBA" id="ARBA00022801"/>
    </source>
</evidence>
<evidence type="ECO:0000313" key="4">
    <source>
        <dbReference type="Proteomes" id="UP000176665"/>
    </source>
</evidence>
<evidence type="ECO:0000313" key="3">
    <source>
        <dbReference type="EMBL" id="OGG02151.1"/>
    </source>
</evidence>
<feature type="non-terminal residue" evidence="3">
    <location>
        <position position="659"/>
    </location>
</feature>
<dbReference type="InterPro" id="IPR002637">
    <property type="entry name" value="RdgB/HAM1"/>
</dbReference>
<name>A0A1F5YPM4_9BACT</name>
<evidence type="ECO:0000256" key="1">
    <source>
        <dbReference type="ARBA" id="ARBA00008023"/>
    </source>
</evidence>
<dbReference type="GO" id="GO:0005737">
    <property type="term" value="C:cytoplasm"/>
    <property type="evidence" value="ECO:0007669"/>
    <property type="project" value="TreeGrafter"/>
</dbReference>
<dbReference type="Gene3D" id="3.90.950.10">
    <property type="match status" value="1"/>
</dbReference>
<reference evidence="3 4" key="1">
    <citation type="journal article" date="2016" name="Nat. Commun.">
        <title>Thousands of microbial genomes shed light on interconnected biogeochemical processes in an aquifer system.</title>
        <authorList>
            <person name="Anantharaman K."/>
            <person name="Brown C.T."/>
            <person name="Hug L.A."/>
            <person name="Sharon I."/>
            <person name="Castelle C.J."/>
            <person name="Probst A.J."/>
            <person name="Thomas B.C."/>
            <person name="Singh A."/>
            <person name="Wilkins M.J."/>
            <person name="Karaoz U."/>
            <person name="Brodie E.L."/>
            <person name="Williams K.H."/>
            <person name="Hubbard S.S."/>
            <person name="Banfield J.F."/>
        </authorList>
    </citation>
    <scope>NUCLEOTIDE SEQUENCE [LARGE SCALE GENOMIC DNA]</scope>
</reference>
<dbReference type="EMBL" id="MFJA01000073">
    <property type="protein sequence ID" value="OGG02151.1"/>
    <property type="molecule type" value="Genomic_DNA"/>
</dbReference>
<dbReference type="SUPFAM" id="SSF52972">
    <property type="entry name" value="ITPase-like"/>
    <property type="match status" value="1"/>
</dbReference>
<dbReference type="GO" id="GO:0009143">
    <property type="term" value="P:nucleoside triphosphate catabolic process"/>
    <property type="evidence" value="ECO:0007669"/>
    <property type="project" value="InterPro"/>
</dbReference>
<dbReference type="STRING" id="1798371.A2W14_06490"/>
<protein>
    <submittedName>
        <fullName evidence="3">Uncharacterized protein</fullName>
    </submittedName>
</protein>
<organism evidence="3 4">
    <name type="scientific">Candidatus Gottesmanbacteria bacterium RBG_16_37_8</name>
    <dbReference type="NCBI Taxonomy" id="1798371"/>
    <lineage>
        <taxon>Bacteria</taxon>
        <taxon>Candidatus Gottesmaniibacteriota</taxon>
    </lineage>
</organism>
<dbReference type="GO" id="GO:0047429">
    <property type="term" value="F:nucleoside triphosphate diphosphatase activity"/>
    <property type="evidence" value="ECO:0007669"/>
    <property type="project" value="InterPro"/>
</dbReference>
<gene>
    <name evidence="3" type="ORF">A2W14_06490</name>
</gene>
<proteinExistence type="inferred from homology"/>
<dbReference type="InterPro" id="IPR029001">
    <property type="entry name" value="ITPase-like_fam"/>
</dbReference>
<dbReference type="PANTHER" id="PTHR11067:SF9">
    <property type="entry name" value="INOSINE TRIPHOSPHATE PYROPHOSPHATASE"/>
    <property type="match status" value="1"/>
</dbReference>
<comment type="similarity">
    <text evidence="1">Belongs to the HAM1 NTPase family.</text>
</comment>
<sequence>MSLSENLVAGRRPVSPSEILPPFKEVILVRPPPPIINEIMEGEAAWVPVFATGNPEKVKEAEAILGRPIRHVDLKVDEIQDDDPIRVAEMKAVAAWEKNDRQPIIVEDTSLRLVGISFLPGTFDKFWAGTPEIKRNLCHYLTEIGADRRAIAQVTLAIFDGNFIHTRIGQTTGVIPEIPIGAYAWDWDDIFIADGQDKLKKFDGRHRTFAEMTLREKNRLSPRGRAWRAWKEYPVRIGQFVYMLPEPYPMQTQAIQVDILRENPLALRHAYNLNIFEDQTPQGDLSAPNILRPRVTSIGDGKGVYRYVTDPNSPDLGIIVTAIDIAVDFNDRPVRLFLDNNNNPKFWQMGPEAIKMALAARAWEFIINHNDETYALIRSMLNGQNLTPKRTNIHSDVIEQLIELVKFEEDELKDITPEEVDRVLDEAIEVLFTAATNQLGYVRQYSDREDLSRKIAANKGLILTSTGIPSSLYALGGMPPVTGWKDVLTTAALSFMDSYVPHNSIFVNKELRLQLFISARDAILELGLPSDIEQLVIAHLGISVGTEDYHDLAEFVNKAAREGCSLWRVYTTNPGRQTVTSAEVIRDATEQSVETSETIRQIVQLKARISVGPIVNLNQAWRLIQNNILVNTLIAGHGGGENCTSLLGGGAANSLELAY</sequence>
<dbReference type="Proteomes" id="UP000176665">
    <property type="component" value="Unassembled WGS sequence"/>
</dbReference>